<proteinExistence type="predicted"/>
<organism evidence="1 2">
    <name type="scientific">Rhodonellum ikkaensis</name>
    <dbReference type="NCBI Taxonomy" id="336829"/>
    <lineage>
        <taxon>Bacteria</taxon>
        <taxon>Pseudomonadati</taxon>
        <taxon>Bacteroidota</taxon>
        <taxon>Cytophagia</taxon>
        <taxon>Cytophagales</taxon>
        <taxon>Cytophagaceae</taxon>
        <taxon>Rhodonellum</taxon>
    </lineage>
</organism>
<sequence>MVSEDISPESECKYREIILTYKTLFEISFQKCFASFSIFEFQCVLENLLSNSPHLGLQT</sequence>
<gene>
    <name evidence="1" type="ORF">SAMN05444412_102499</name>
</gene>
<comment type="caution">
    <text evidence="1">The sequence shown here is derived from an EMBL/GenBank/DDBJ whole genome shotgun (WGS) entry which is preliminary data.</text>
</comment>
<dbReference type="EMBL" id="FNQC01000002">
    <property type="protein sequence ID" value="SDY76051.1"/>
    <property type="molecule type" value="Genomic_DNA"/>
</dbReference>
<dbReference type="Proteomes" id="UP000199663">
    <property type="component" value="Unassembled WGS sequence"/>
</dbReference>
<evidence type="ECO:0000313" key="2">
    <source>
        <dbReference type="Proteomes" id="UP000199663"/>
    </source>
</evidence>
<keyword evidence="2" id="KW-1185">Reference proteome</keyword>
<name>A0A1H3MHB8_9BACT</name>
<evidence type="ECO:0000313" key="1">
    <source>
        <dbReference type="EMBL" id="SDY76051.1"/>
    </source>
</evidence>
<accession>A0A1H3MHB8</accession>
<protein>
    <submittedName>
        <fullName evidence="1">Uncharacterized protein</fullName>
    </submittedName>
</protein>
<reference evidence="1 2" key="1">
    <citation type="submission" date="2016-10" db="EMBL/GenBank/DDBJ databases">
        <authorList>
            <person name="Varghese N."/>
            <person name="Submissions S."/>
        </authorList>
    </citation>
    <scope>NUCLEOTIDE SEQUENCE [LARGE SCALE GENOMIC DNA]</scope>
    <source>
        <strain evidence="1 2">DSM 17997</strain>
    </source>
</reference>